<gene>
    <name evidence="1" type="ORF">J0S82_016850</name>
</gene>
<sequence length="73" mass="8650">MMWFPEKSRDFLKNGTVPRTTLEDIQCIRKPWQQCEGDKCYEGNSVIYRADCIPLKQPHNPGSFQWTPRHILL</sequence>
<comment type="caution">
    <text evidence="1">The sequence shown here is derived from an EMBL/GenBank/DDBJ whole genome shotgun (WGS) entry which is preliminary data.</text>
</comment>
<reference evidence="1" key="1">
    <citation type="journal article" date="2021" name="Evol. Appl.">
        <title>The genome of the Pyrenean desman and the effects of bottlenecks and inbreeding on the genomic landscape of an endangered species.</title>
        <authorList>
            <person name="Escoda L."/>
            <person name="Castresana J."/>
        </authorList>
    </citation>
    <scope>NUCLEOTIDE SEQUENCE</scope>
    <source>
        <strain evidence="1">IBE-C5619</strain>
    </source>
</reference>
<dbReference type="Proteomes" id="UP000700334">
    <property type="component" value="Unassembled WGS sequence"/>
</dbReference>
<name>A0A8J6AHI6_GALPY</name>
<evidence type="ECO:0000313" key="2">
    <source>
        <dbReference type="Proteomes" id="UP000700334"/>
    </source>
</evidence>
<dbReference type="AlphaFoldDB" id="A0A8J6AHI6"/>
<dbReference type="EMBL" id="JAGFMF010011467">
    <property type="protein sequence ID" value="KAG8521486.1"/>
    <property type="molecule type" value="Genomic_DNA"/>
</dbReference>
<organism evidence="1 2">
    <name type="scientific">Galemys pyrenaicus</name>
    <name type="common">Iberian desman</name>
    <name type="synonym">Pyrenean desman</name>
    <dbReference type="NCBI Taxonomy" id="202257"/>
    <lineage>
        <taxon>Eukaryota</taxon>
        <taxon>Metazoa</taxon>
        <taxon>Chordata</taxon>
        <taxon>Craniata</taxon>
        <taxon>Vertebrata</taxon>
        <taxon>Euteleostomi</taxon>
        <taxon>Mammalia</taxon>
        <taxon>Eutheria</taxon>
        <taxon>Laurasiatheria</taxon>
        <taxon>Eulipotyphla</taxon>
        <taxon>Talpidae</taxon>
        <taxon>Galemys</taxon>
    </lineage>
</organism>
<keyword evidence="2" id="KW-1185">Reference proteome</keyword>
<protein>
    <submittedName>
        <fullName evidence="1">Uncharacterized protein</fullName>
    </submittedName>
</protein>
<evidence type="ECO:0000313" key="1">
    <source>
        <dbReference type="EMBL" id="KAG8521486.1"/>
    </source>
</evidence>
<accession>A0A8J6AHI6</accession>
<proteinExistence type="predicted"/>